<sequence length="370" mass="41144">MGRDQMREDLPPRQRKGNAPVTATSKEDVAITTLTKALLSMSFGKVDVNTDADTGIVDLANLLASSKGTFANLPSNFDHSAASSAPLSLASDTLEVLVASSGETPVYLLRNSGGRLCDDPWMIATGDASTVLLVFRKKWATVDIIARELVRRGTRFNTVRAVANRPETASPPVRTLGLRPSGYKPTREDYQEYVRRRNNLLQGSKGCAALKWGGIIARIARDVLPDQGIVLDGPVTGDCVICEYNKLFFVDDQLTETEKNFICGIYVSQTEDAPEGELLNGTRVDISWWPKDSMWQTLNCYLTLEWTELAETFYQKRKRDIEAELSMINASGWRLYLRKANTWTKKVEAGAEYYQRGYLDHCLAAAVSRL</sequence>
<gene>
    <name evidence="2" type="ORF">BDN70DRAFT_940012</name>
</gene>
<keyword evidence="3" id="KW-1185">Reference proteome</keyword>
<feature type="compositionally biased region" description="Basic and acidic residues" evidence="1">
    <location>
        <begin position="1"/>
        <end position="12"/>
    </location>
</feature>
<evidence type="ECO:0000313" key="2">
    <source>
        <dbReference type="EMBL" id="KAF9470142.1"/>
    </source>
</evidence>
<feature type="region of interest" description="Disordered" evidence="1">
    <location>
        <begin position="1"/>
        <end position="24"/>
    </location>
</feature>
<dbReference type="Proteomes" id="UP000807469">
    <property type="component" value="Unassembled WGS sequence"/>
</dbReference>
<accession>A0A9P5YJB3</accession>
<evidence type="ECO:0000256" key="1">
    <source>
        <dbReference type="SAM" id="MobiDB-lite"/>
    </source>
</evidence>
<dbReference type="AlphaFoldDB" id="A0A9P5YJB3"/>
<reference evidence="2" key="1">
    <citation type="submission" date="2020-11" db="EMBL/GenBank/DDBJ databases">
        <authorList>
            <consortium name="DOE Joint Genome Institute"/>
            <person name="Ahrendt S."/>
            <person name="Riley R."/>
            <person name="Andreopoulos W."/>
            <person name="Labutti K."/>
            <person name="Pangilinan J."/>
            <person name="Ruiz-Duenas F.J."/>
            <person name="Barrasa J.M."/>
            <person name="Sanchez-Garcia M."/>
            <person name="Camarero S."/>
            <person name="Miyauchi S."/>
            <person name="Serrano A."/>
            <person name="Linde D."/>
            <person name="Babiker R."/>
            <person name="Drula E."/>
            <person name="Ayuso-Fernandez I."/>
            <person name="Pacheco R."/>
            <person name="Padilla G."/>
            <person name="Ferreira P."/>
            <person name="Barriuso J."/>
            <person name="Kellner H."/>
            <person name="Castanera R."/>
            <person name="Alfaro M."/>
            <person name="Ramirez L."/>
            <person name="Pisabarro A.G."/>
            <person name="Kuo A."/>
            <person name="Tritt A."/>
            <person name="Lipzen A."/>
            <person name="He G."/>
            <person name="Yan M."/>
            <person name="Ng V."/>
            <person name="Cullen D."/>
            <person name="Martin F."/>
            <person name="Rosso M.-N."/>
            <person name="Henrissat B."/>
            <person name="Hibbett D."/>
            <person name="Martinez A.T."/>
            <person name="Grigoriev I.V."/>
        </authorList>
    </citation>
    <scope>NUCLEOTIDE SEQUENCE</scope>
    <source>
        <strain evidence="2">CIRM-BRFM 674</strain>
    </source>
</reference>
<dbReference type="OrthoDB" id="3268696at2759"/>
<protein>
    <submittedName>
        <fullName evidence="2">Uncharacterized protein</fullName>
    </submittedName>
</protein>
<name>A0A9P5YJB3_9AGAR</name>
<dbReference type="EMBL" id="MU156244">
    <property type="protein sequence ID" value="KAF9470142.1"/>
    <property type="molecule type" value="Genomic_DNA"/>
</dbReference>
<organism evidence="2 3">
    <name type="scientific">Pholiota conissans</name>
    <dbReference type="NCBI Taxonomy" id="109636"/>
    <lineage>
        <taxon>Eukaryota</taxon>
        <taxon>Fungi</taxon>
        <taxon>Dikarya</taxon>
        <taxon>Basidiomycota</taxon>
        <taxon>Agaricomycotina</taxon>
        <taxon>Agaricomycetes</taxon>
        <taxon>Agaricomycetidae</taxon>
        <taxon>Agaricales</taxon>
        <taxon>Agaricineae</taxon>
        <taxon>Strophariaceae</taxon>
        <taxon>Pholiota</taxon>
    </lineage>
</organism>
<proteinExistence type="predicted"/>
<evidence type="ECO:0000313" key="3">
    <source>
        <dbReference type="Proteomes" id="UP000807469"/>
    </source>
</evidence>
<comment type="caution">
    <text evidence="2">The sequence shown here is derived from an EMBL/GenBank/DDBJ whole genome shotgun (WGS) entry which is preliminary data.</text>
</comment>